<organism evidence="1 3">
    <name type="scientific">Enterococcus faecalis</name>
    <name type="common">Streptococcus faecalis</name>
    <dbReference type="NCBI Taxonomy" id="1351"/>
    <lineage>
        <taxon>Bacteria</taxon>
        <taxon>Bacillati</taxon>
        <taxon>Bacillota</taxon>
        <taxon>Bacilli</taxon>
        <taxon>Lactobacillales</taxon>
        <taxon>Enterococcaceae</taxon>
        <taxon>Enterococcus</taxon>
    </lineage>
</organism>
<reference evidence="1 3" key="1">
    <citation type="submission" date="2018-04" db="EMBL/GenBank/DDBJ databases">
        <authorList>
            <person name="Van Tyne D."/>
        </authorList>
    </citation>
    <scope>NUCLEOTIDE SEQUENCE [LARGE SCALE GENOMIC DNA]</scope>
    <source>
        <strain evidence="1 3">B2535</strain>
    </source>
</reference>
<dbReference type="EMBL" id="RKOR01000008">
    <property type="protein sequence ID" value="ROY52061.1"/>
    <property type="molecule type" value="Genomic_DNA"/>
</dbReference>
<name>A0A1Q8J7E9_ENTFL</name>
<dbReference type="AlphaFoldDB" id="A0A1Q8J7E9"/>
<protein>
    <submittedName>
        <fullName evidence="1">Uncharacterized protein</fullName>
    </submittedName>
</protein>
<dbReference type="Proteomes" id="UP000244140">
    <property type="component" value="Unassembled WGS sequence"/>
</dbReference>
<sequence length="69" mass="8347">MLCRHDKTHAILLWKLGSNSFYRPLFLHQTLFNLCTFYHNFTRETQDFTKEFPSSPIYDENGIMKRENC</sequence>
<dbReference type="EMBL" id="PZZH01000001">
    <property type="protein sequence ID" value="PTN76354.1"/>
    <property type="molecule type" value="Genomic_DNA"/>
</dbReference>
<reference evidence="2 4" key="2">
    <citation type="submission" date="2018-10" db="EMBL/GenBank/DDBJ databases">
        <title>Genotypes and phenotypes of Enterococci isolated from broiler chickens.</title>
        <authorList>
            <person name="Muhammad A.R."/>
            <person name="Diarra M.S."/>
        </authorList>
    </citation>
    <scope>NUCLEOTIDE SEQUENCE [LARGE SCALE GENOMIC DNA]</scope>
    <source>
        <strain evidence="2 4">P7 C A21</strain>
    </source>
</reference>
<evidence type="ECO:0000313" key="3">
    <source>
        <dbReference type="Proteomes" id="UP000244140"/>
    </source>
</evidence>
<accession>A0A1Q8J7E9</accession>
<dbReference type="Proteomes" id="UP000275941">
    <property type="component" value="Unassembled WGS sequence"/>
</dbReference>
<evidence type="ECO:0000313" key="4">
    <source>
        <dbReference type="Proteomes" id="UP000275941"/>
    </source>
</evidence>
<comment type="caution">
    <text evidence="1">The sequence shown here is derived from an EMBL/GenBank/DDBJ whole genome shotgun (WGS) entry which is preliminary data.</text>
</comment>
<evidence type="ECO:0000313" key="2">
    <source>
        <dbReference type="EMBL" id="ROY52061.1"/>
    </source>
</evidence>
<evidence type="ECO:0000313" key="1">
    <source>
        <dbReference type="EMBL" id="PTN76354.1"/>
    </source>
</evidence>
<gene>
    <name evidence="1" type="ORF">DAI13_00615</name>
    <name evidence="2" type="ORF">EGW70_04165</name>
</gene>
<proteinExistence type="predicted"/>